<feature type="compositionally biased region" description="Basic and acidic residues" evidence="1">
    <location>
        <begin position="155"/>
        <end position="164"/>
    </location>
</feature>
<dbReference type="AlphaFoldDB" id="A0A8B8DW39"/>
<organism evidence="2 3">
    <name type="scientific">Crassostrea virginica</name>
    <name type="common">Eastern oyster</name>
    <dbReference type="NCBI Taxonomy" id="6565"/>
    <lineage>
        <taxon>Eukaryota</taxon>
        <taxon>Metazoa</taxon>
        <taxon>Spiralia</taxon>
        <taxon>Lophotrochozoa</taxon>
        <taxon>Mollusca</taxon>
        <taxon>Bivalvia</taxon>
        <taxon>Autobranchia</taxon>
        <taxon>Pteriomorphia</taxon>
        <taxon>Ostreida</taxon>
        <taxon>Ostreoidea</taxon>
        <taxon>Ostreidae</taxon>
        <taxon>Crassostrea</taxon>
    </lineage>
</organism>
<sequence length="229" mass="26507">MVTCAPIGWSSYAQMYHYKKVAPCKSEVGMYNTIYENISKKFLPKDVYDNSQRKVAKKVLEKQKLIHETQRPKPDLRIRRYVRNPSNDPTYAAKSDNVFHERPFFPPIKKNLPITSYLPYSSKEVNTIVKRLSTYNRYRVPESRGYPVPSPEPSWTREEKKYSENDIQDVVNRLSQYDPEFHPPESRGSVRPNLQSRGTTAATSIRGVSRGKSFKEKLEDEAKPSISAV</sequence>
<dbReference type="KEGG" id="cvn:111129673"/>
<accession>A0A8B8DW39</accession>
<protein>
    <submittedName>
        <fullName evidence="3">Uncharacterized protein LOC111129673</fullName>
    </submittedName>
</protein>
<dbReference type="OrthoDB" id="6085853at2759"/>
<evidence type="ECO:0000256" key="1">
    <source>
        <dbReference type="SAM" id="MobiDB-lite"/>
    </source>
</evidence>
<evidence type="ECO:0000313" key="2">
    <source>
        <dbReference type="Proteomes" id="UP000694844"/>
    </source>
</evidence>
<dbReference type="GeneID" id="111129673"/>
<feature type="compositionally biased region" description="Polar residues" evidence="1">
    <location>
        <begin position="192"/>
        <end position="203"/>
    </location>
</feature>
<evidence type="ECO:0000313" key="3">
    <source>
        <dbReference type="RefSeq" id="XP_022331843.1"/>
    </source>
</evidence>
<name>A0A8B8DW39_CRAVI</name>
<proteinExistence type="predicted"/>
<feature type="region of interest" description="Disordered" evidence="1">
    <location>
        <begin position="143"/>
        <end position="229"/>
    </location>
</feature>
<reference evidence="3" key="1">
    <citation type="submission" date="2025-08" db="UniProtKB">
        <authorList>
            <consortium name="RefSeq"/>
        </authorList>
    </citation>
    <scope>IDENTIFICATION</scope>
    <source>
        <tissue evidence="3">Whole sample</tissue>
    </source>
</reference>
<dbReference type="Proteomes" id="UP000694844">
    <property type="component" value="Chromosome 4"/>
</dbReference>
<keyword evidence="2" id="KW-1185">Reference proteome</keyword>
<feature type="compositionally biased region" description="Basic and acidic residues" evidence="1">
    <location>
        <begin position="213"/>
        <end position="223"/>
    </location>
</feature>
<gene>
    <name evidence="3" type="primary">LOC111129673</name>
</gene>
<dbReference type="RefSeq" id="XP_022331843.1">
    <property type="nucleotide sequence ID" value="XM_022476135.1"/>
</dbReference>